<protein>
    <submittedName>
        <fullName evidence="2">Uncharacterized protein</fullName>
    </submittedName>
</protein>
<sequence>MASRRNRDVTDRIRRMERGHLSEEPLPRESTTHEQKKYSISQLISHESVPKATKEFFDECKEYYHLTQKPLVSAPDEIFRNESECTPFTMTMGVDREPEELDLDGFVESIQRICNFKDGQIQPVSIKVKPLLVELKLNQRDQSFAMPTVKIVYSKLTDETLNEFYKMGIFVLILGSCRSLEKQQEGRKKLMMDARYNRTYGPNHTFWKGPLDDGRDRGSKPYYCPVGWKRYSFFVPVDFNTKFKGWCICYHGTQFQNGLSILLSGLRPAKDVAHGPGIYTSPSIIYTSHPRYAEVKYIDSETKFGFLKSKHYIQFVLECRVHPKDIKVACETLLLGDAQIDTNIDNSAIEWVVNNYGKKLVDFNDPDASIVCTGVMVRITDRHPALLPESGWWFKAGVRNSSKGWKEFYKTLESVETERQTGVACSIILE</sequence>
<evidence type="ECO:0000313" key="2">
    <source>
        <dbReference type="EMBL" id="CAF0896004.1"/>
    </source>
</evidence>
<dbReference type="PANTHER" id="PTHR36649:SF28">
    <property type="entry name" value="UBIQUITIN-LIKE DOMAIN-CONTAINING PROTEIN"/>
    <property type="match status" value="1"/>
</dbReference>
<feature type="region of interest" description="Disordered" evidence="1">
    <location>
        <begin position="1"/>
        <end position="36"/>
    </location>
</feature>
<proteinExistence type="predicted"/>
<reference evidence="2" key="1">
    <citation type="submission" date="2021-02" db="EMBL/GenBank/DDBJ databases">
        <authorList>
            <person name="Nowell W R."/>
        </authorList>
    </citation>
    <scope>NUCLEOTIDE SEQUENCE</scope>
</reference>
<organism evidence="2 3">
    <name type="scientific">Adineta ricciae</name>
    <name type="common">Rotifer</name>
    <dbReference type="NCBI Taxonomy" id="249248"/>
    <lineage>
        <taxon>Eukaryota</taxon>
        <taxon>Metazoa</taxon>
        <taxon>Spiralia</taxon>
        <taxon>Gnathifera</taxon>
        <taxon>Rotifera</taxon>
        <taxon>Eurotatoria</taxon>
        <taxon>Bdelloidea</taxon>
        <taxon>Adinetida</taxon>
        <taxon>Adinetidae</taxon>
        <taxon>Adineta</taxon>
    </lineage>
</organism>
<accession>A0A813ZAU1</accession>
<comment type="caution">
    <text evidence="2">The sequence shown here is derived from an EMBL/GenBank/DDBJ whole genome shotgun (WGS) entry which is preliminary data.</text>
</comment>
<dbReference type="SUPFAM" id="SSF56399">
    <property type="entry name" value="ADP-ribosylation"/>
    <property type="match status" value="1"/>
</dbReference>
<gene>
    <name evidence="2" type="ORF">XAT740_LOCUS7766</name>
</gene>
<dbReference type="AlphaFoldDB" id="A0A813ZAU1"/>
<keyword evidence="3" id="KW-1185">Reference proteome</keyword>
<dbReference type="PANTHER" id="PTHR36649">
    <property type="entry name" value="UBIQUITIN-LIKE DOMAIN-CONTAINING PROTEIN"/>
    <property type="match status" value="1"/>
</dbReference>
<dbReference type="Proteomes" id="UP000663828">
    <property type="component" value="Unassembled WGS sequence"/>
</dbReference>
<dbReference type="EMBL" id="CAJNOR010000377">
    <property type="protein sequence ID" value="CAF0896004.1"/>
    <property type="molecule type" value="Genomic_DNA"/>
</dbReference>
<evidence type="ECO:0000313" key="3">
    <source>
        <dbReference type="Proteomes" id="UP000663828"/>
    </source>
</evidence>
<evidence type="ECO:0000256" key="1">
    <source>
        <dbReference type="SAM" id="MobiDB-lite"/>
    </source>
</evidence>
<name>A0A813ZAU1_ADIRI</name>